<dbReference type="STRING" id="1471761.B0W44_09790"/>
<evidence type="ECO:0008006" key="3">
    <source>
        <dbReference type="Google" id="ProtNLM"/>
    </source>
</evidence>
<protein>
    <recommendedName>
        <fullName evidence="3">Cytosolic protein</fullName>
    </recommendedName>
</protein>
<dbReference type="AlphaFoldDB" id="A0A1U9K7H9"/>
<organism evidence="1 2">
    <name type="scientific">Novibacillus thermophilus</name>
    <dbReference type="NCBI Taxonomy" id="1471761"/>
    <lineage>
        <taxon>Bacteria</taxon>
        <taxon>Bacillati</taxon>
        <taxon>Bacillota</taxon>
        <taxon>Bacilli</taxon>
        <taxon>Bacillales</taxon>
        <taxon>Thermoactinomycetaceae</taxon>
        <taxon>Novibacillus</taxon>
    </lineage>
</organism>
<reference evidence="1 2" key="1">
    <citation type="journal article" date="2015" name="Int. J. Syst. Evol. Microbiol.">
        <title>Novibacillus thermophilus gen. nov., sp. nov., a Gram-staining-negative and moderately thermophilic member of the family Thermoactinomycetaceae.</title>
        <authorList>
            <person name="Yang G."/>
            <person name="Chen J."/>
            <person name="Zhou S."/>
        </authorList>
    </citation>
    <scope>NUCLEOTIDE SEQUENCE [LARGE SCALE GENOMIC DNA]</scope>
    <source>
        <strain evidence="1 2">SG-1</strain>
    </source>
</reference>
<proteinExistence type="predicted"/>
<evidence type="ECO:0000313" key="1">
    <source>
        <dbReference type="EMBL" id="AQS56019.1"/>
    </source>
</evidence>
<evidence type="ECO:0000313" key="2">
    <source>
        <dbReference type="Proteomes" id="UP000188603"/>
    </source>
</evidence>
<dbReference type="Pfam" id="PF06014">
    <property type="entry name" value="YqgQ-like"/>
    <property type="match status" value="1"/>
</dbReference>
<dbReference type="KEGG" id="ntr:B0W44_09790"/>
<dbReference type="Gene3D" id="1.10.287.760">
    <property type="entry name" value="YqgQ-like"/>
    <property type="match status" value="1"/>
</dbReference>
<dbReference type="EMBL" id="CP019699">
    <property type="protein sequence ID" value="AQS56019.1"/>
    <property type="molecule type" value="Genomic_DNA"/>
</dbReference>
<keyword evidence="2" id="KW-1185">Reference proteome</keyword>
<dbReference type="InterPro" id="IPR009256">
    <property type="entry name" value="YqgQ-like"/>
</dbReference>
<dbReference type="Proteomes" id="UP000188603">
    <property type="component" value="Chromosome"/>
</dbReference>
<name>A0A1U9K7H9_9BACL</name>
<dbReference type="SUPFAM" id="SSF158379">
    <property type="entry name" value="YqgQ-like"/>
    <property type="match status" value="1"/>
</dbReference>
<gene>
    <name evidence="1" type="ORF">B0W44_09790</name>
</gene>
<dbReference type="InterPro" id="IPR023164">
    <property type="entry name" value="YqgQ-like_sf"/>
</dbReference>
<accession>A0A1U9K7H9</accession>
<sequence length="63" mass="7521">MQTVHDVRKFLQRYGTLIYTGDRQGDLDLMEDELRELYSEWGLISAEEFRSALTVLRREREKG</sequence>